<evidence type="ECO:0000256" key="3">
    <source>
        <dbReference type="ARBA" id="ARBA00022692"/>
    </source>
</evidence>
<feature type="transmembrane region" description="Helical" evidence="6">
    <location>
        <begin position="201"/>
        <end position="223"/>
    </location>
</feature>
<dbReference type="PATRIC" id="fig|742737.3.peg.3295"/>
<evidence type="ECO:0000313" key="8">
    <source>
        <dbReference type="Proteomes" id="UP000005384"/>
    </source>
</evidence>
<feature type="transmembrane region" description="Helical" evidence="6">
    <location>
        <begin position="12"/>
        <end position="33"/>
    </location>
</feature>
<feature type="transmembrane region" description="Helical" evidence="6">
    <location>
        <begin position="65"/>
        <end position="88"/>
    </location>
</feature>
<feature type="transmembrane region" description="Helical" evidence="6">
    <location>
        <begin position="235"/>
        <end position="261"/>
    </location>
</feature>
<evidence type="ECO:0000256" key="4">
    <source>
        <dbReference type="ARBA" id="ARBA00022989"/>
    </source>
</evidence>
<organism evidence="7 8">
    <name type="scientific">Hungatella hathewayi WAL-18680</name>
    <dbReference type="NCBI Taxonomy" id="742737"/>
    <lineage>
        <taxon>Bacteria</taxon>
        <taxon>Bacillati</taxon>
        <taxon>Bacillota</taxon>
        <taxon>Clostridia</taxon>
        <taxon>Lachnospirales</taxon>
        <taxon>Lachnospiraceae</taxon>
        <taxon>Hungatella</taxon>
    </lineage>
</organism>
<dbReference type="OrthoDB" id="9792579at2"/>
<dbReference type="CDD" id="cd06580">
    <property type="entry name" value="TM_PBP1_transp_TpRbsC_like"/>
    <property type="match status" value="1"/>
</dbReference>
<proteinExistence type="predicted"/>
<accession>G5III8</accession>
<name>G5III8_9FIRM</name>
<evidence type="ECO:0000256" key="2">
    <source>
        <dbReference type="ARBA" id="ARBA00022475"/>
    </source>
</evidence>
<evidence type="ECO:0000256" key="5">
    <source>
        <dbReference type="ARBA" id="ARBA00023136"/>
    </source>
</evidence>
<evidence type="ECO:0000256" key="6">
    <source>
        <dbReference type="SAM" id="Phobius"/>
    </source>
</evidence>
<keyword evidence="4 6" id="KW-1133">Transmembrane helix</keyword>
<comment type="subcellular location">
    <subcellularLocation>
        <location evidence="1">Cell membrane</location>
        <topology evidence="1">Multi-pass membrane protein</topology>
    </subcellularLocation>
</comment>
<dbReference type="GO" id="GO:0005886">
    <property type="term" value="C:plasma membrane"/>
    <property type="evidence" value="ECO:0007669"/>
    <property type="project" value="UniProtKB-SubCell"/>
</dbReference>
<feature type="transmembrane region" description="Helical" evidence="6">
    <location>
        <begin position="281"/>
        <end position="297"/>
    </location>
</feature>
<sequence>MKQISDIIFSTDFFYSILRISTPIIFAAMGALITAKAGVINIGLEGIMLFAALSGVIFSAYSQSAFVGLLVAVITGVLIAMLMSYVALVLKSHITLTGIAINMFSSGCTVFILYLVCKDKGISSSLASKVLPTIHIPVIQNIPVLGDIISGHNVLTYVAFLAVAFTYILLNKTAVGLRIRAVGENEQAALSVGAKPVKYQFIAMIISGVLAGMGGAYMSMGYVSWFSRDMIAGRGFIALAAQQLGQGTATGTLGATLIFGMADSLANNLQAMQMPSEVVQSIPYITTILGLVVFSVVKQQKEINRMKKM</sequence>
<dbReference type="Proteomes" id="UP000005384">
    <property type="component" value="Unassembled WGS sequence"/>
</dbReference>
<dbReference type="Pfam" id="PF02653">
    <property type="entry name" value="BPD_transp_2"/>
    <property type="match status" value="1"/>
</dbReference>
<dbReference type="GO" id="GO:0022857">
    <property type="term" value="F:transmembrane transporter activity"/>
    <property type="evidence" value="ECO:0007669"/>
    <property type="project" value="InterPro"/>
</dbReference>
<keyword evidence="2" id="KW-1003">Cell membrane</keyword>
<feature type="transmembrane region" description="Helical" evidence="6">
    <location>
        <begin position="94"/>
        <end position="116"/>
    </location>
</feature>
<dbReference type="PANTHER" id="PTHR43370">
    <property type="entry name" value="SUGAR ABC TRANSPORTER INTEGRAL MEMBRANE PROTEIN-RELATED"/>
    <property type="match status" value="1"/>
</dbReference>
<keyword evidence="3 6" id="KW-0812">Transmembrane</keyword>
<dbReference type="EMBL" id="ADLN01000092">
    <property type="protein sequence ID" value="EHI58623.1"/>
    <property type="molecule type" value="Genomic_DNA"/>
</dbReference>
<feature type="transmembrane region" description="Helical" evidence="6">
    <location>
        <begin position="39"/>
        <end position="58"/>
    </location>
</feature>
<evidence type="ECO:0000313" key="7">
    <source>
        <dbReference type="EMBL" id="EHI58623.1"/>
    </source>
</evidence>
<protein>
    <recommendedName>
        <fullName evidence="9">ABC transporter permease</fullName>
    </recommendedName>
</protein>
<keyword evidence="8" id="KW-1185">Reference proteome</keyword>
<reference evidence="7 8" key="1">
    <citation type="submission" date="2011-08" db="EMBL/GenBank/DDBJ databases">
        <title>The Genome Sequence of Clostridium hathewayi WAL-18680.</title>
        <authorList>
            <consortium name="The Broad Institute Genome Sequencing Platform"/>
            <person name="Earl A."/>
            <person name="Ward D."/>
            <person name="Feldgarden M."/>
            <person name="Gevers D."/>
            <person name="Finegold S.M."/>
            <person name="Summanen P.H."/>
            <person name="Molitoris D.R."/>
            <person name="Song M."/>
            <person name="Daigneault M."/>
            <person name="Allen-Vercoe E."/>
            <person name="Young S.K."/>
            <person name="Zeng Q."/>
            <person name="Gargeya S."/>
            <person name="Fitzgerald M."/>
            <person name="Haas B."/>
            <person name="Abouelleil A."/>
            <person name="Alvarado L."/>
            <person name="Arachchi H.M."/>
            <person name="Berlin A."/>
            <person name="Brown A."/>
            <person name="Chapman S.B."/>
            <person name="Chen Z."/>
            <person name="Dunbar C."/>
            <person name="Freedman E."/>
            <person name="Gearin G."/>
            <person name="Gellesch M."/>
            <person name="Goldberg J."/>
            <person name="Griggs A."/>
            <person name="Gujja S."/>
            <person name="Heiman D."/>
            <person name="Howarth C."/>
            <person name="Larson L."/>
            <person name="Lui A."/>
            <person name="MacDonald P.J.P."/>
            <person name="Montmayeur A."/>
            <person name="Murphy C."/>
            <person name="Neiman D."/>
            <person name="Pearson M."/>
            <person name="Priest M."/>
            <person name="Roberts A."/>
            <person name="Saif S."/>
            <person name="Shea T."/>
            <person name="Shenoy N."/>
            <person name="Sisk P."/>
            <person name="Stolte C."/>
            <person name="Sykes S."/>
            <person name="Wortman J."/>
            <person name="Nusbaum C."/>
            <person name="Birren B."/>
        </authorList>
    </citation>
    <scope>NUCLEOTIDE SEQUENCE [LARGE SCALE GENOMIC DNA]</scope>
    <source>
        <strain evidence="7 8">WAL-18680</strain>
    </source>
</reference>
<gene>
    <name evidence="7" type="ORF">HMPREF9473_03316</name>
</gene>
<dbReference type="AlphaFoldDB" id="G5III8"/>
<dbReference type="PANTHER" id="PTHR43370:SF1">
    <property type="entry name" value="GUANOSINE ABC TRANSPORTER PERMEASE PROTEIN NUPQ"/>
    <property type="match status" value="1"/>
</dbReference>
<dbReference type="HOGENOM" id="CLU_040769_1_3_9"/>
<keyword evidence="5 6" id="KW-0472">Membrane</keyword>
<dbReference type="InterPro" id="IPR001851">
    <property type="entry name" value="ABC_transp_permease"/>
</dbReference>
<evidence type="ECO:0000256" key="1">
    <source>
        <dbReference type="ARBA" id="ARBA00004651"/>
    </source>
</evidence>
<feature type="transmembrane region" description="Helical" evidence="6">
    <location>
        <begin position="154"/>
        <end position="170"/>
    </location>
</feature>
<comment type="caution">
    <text evidence="7">The sequence shown here is derived from an EMBL/GenBank/DDBJ whole genome shotgun (WGS) entry which is preliminary data.</text>
</comment>
<evidence type="ECO:0008006" key="9">
    <source>
        <dbReference type="Google" id="ProtNLM"/>
    </source>
</evidence>
<dbReference type="RefSeq" id="WP_006781295.1">
    <property type="nucleotide sequence ID" value="NZ_CP040506.1"/>
</dbReference>